<evidence type="ECO:0000256" key="7">
    <source>
        <dbReference type="ARBA" id="ARBA00022692"/>
    </source>
</evidence>
<organism evidence="16 17">
    <name type="scientific">Flaviflagellibacter deserti</name>
    <dbReference type="NCBI Taxonomy" id="2267266"/>
    <lineage>
        <taxon>Bacteria</taxon>
        <taxon>Pseudomonadati</taxon>
        <taxon>Pseudomonadota</taxon>
        <taxon>Alphaproteobacteria</taxon>
        <taxon>Hyphomicrobiales</taxon>
        <taxon>Flaviflagellibacter</taxon>
    </lineage>
</organism>
<keyword evidence="6" id="KW-0808">Transferase</keyword>
<protein>
    <recommendedName>
        <fullName evidence="4">histidine kinase</fullName>
        <ecNumber evidence="4">2.7.13.3</ecNumber>
    </recommendedName>
</protein>
<dbReference type="GO" id="GO:0016301">
    <property type="term" value="F:kinase activity"/>
    <property type="evidence" value="ECO:0007669"/>
    <property type="project" value="UniProtKB-KW"/>
</dbReference>
<dbReference type="Pfam" id="PF12860">
    <property type="entry name" value="PAS_7"/>
    <property type="match status" value="1"/>
</dbReference>
<dbReference type="InterPro" id="IPR001734">
    <property type="entry name" value="Na/solute_symporter"/>
</dbReference>
<evidence type="ECO:0000259" key="15">
    <source>
        <dbReference type="PROSITE" id="PS50110"/>
    </source>
</evidence>
<gene>
    <name evidence="16" type="ORF">ACFPFW_04595</name>
</gene>
<evidence type="ECO:0000313" key="17">
    <source>
        <dbReference type="Proteomes" id="UP001595796"/>
    </source>
</evidence>
<keyword evidence="17" id="KW-1185">Reference proteome</keyword>
<proteinExistence type="inferred from homology"/>
<dbReference type="PROSITE" id="PS50109">
    <property type="entry name" value="HIS_KIN"/>
    <property type="match status" value="1"/>
</dbReference>
<dbReference type="PANTHER" id="PTHR43047">
    <property type="entry name" value="TWO-COMPONENT HISTIDINE PROTEIN KINASE"/>
    <property type="match status" value="1"/>
</dbReference>
<feature type="coiled-coil region" evidence="12">
    <location>
        <begin position="756"/>
        <end position="790"/>
    </location>
</feature>
<dbReference type="InterPro" id="IPR036097">
    <property type="entry name" value="HisK_dim/P_sf"/>
</dbReference>
<dbReference type="CDD" id="cd00082">
    <property type="entry name" value="HisKA"/>
    <property type="match status" value="1"/>
</dbReference>
<evidence type="ECO:0000256" key="6">
    <source>
        <dbReference type="ARBA" id="ARBA00022679"/>
    </source>
</evidence>
<evidence type="ECO:0000256" key="13">
    <source>
        <dbReference type="SAM" id="Phobius"/>
    </source>
</evidence>
<dbReference type="PANTHER" id="PTHR43047:SF9">
    <property type="entry name" value="HISTIDINE KINASE"/>
    <property type="match status" value="1"/>
</dbReference>
<dbReference type="InterPro" id="IPR011006">
    <property type="entry name" value="CheY-like_superfamily"/>
</dbReference>
<dbReference type="SUPFAM" id="SSF52172">
    <property type="entry name" value="CheY-like"/>
    <property type="match status" value="1"/>
</dbReference>
<dbReference type="InterPro" id="IPR003594">
    <property type="entry name" value="HATPase_dom"/>
</dbReference>
<evidence type="ECO:0000256" key="12">
    <source>
        <dbReference type="SAM" id="Coils"/>
    </source>
</evidence>
<dbReference type="PROSITE" id="PS50110">
    <property type="entry name" value="RESPONSE_REGULATORY"/>
    <property type="match status" value="1"/>
</dbReference>
<evidence type="ECO:0000259" key="14">
    <source>
        <dbReference type="PROSITE" id="PS50109"/>
    </source>
</evidence>
<evidence type="ECO:0000256" key="9">
    <source>
        <dbReference type="ARBA" id="ARBA00022989"/>
    </source>
</evidence>
<dbReference type="PROSITE" id="PS50283">
    <property type="entry name" value="NA_SOLUT_SYMP_3"/>
    <property type="match status" value="1"/>
</dbReference>
<dbReference type="SUPFAM" id="SSF47384">
    <property type="entry name" value="Homodimeric domain of signal transducing histidine kinase"/>
    <property type="match status" value="1"/>
</dbReference>
<keyword evidence="8 16" id="KW-0418">Kinase</keyword>
<feature type="transmembrane region" description="Helical" evidence="13">
    <location>
        <begin position="160"/>
        <end position="177"/>
    </location>
</feature>
<comment type="catalytic activity">
    <reaction evidence="1">
        <text>ATP + protein L-histidine = ADP + protein N-phospho-L-histidine.</text>
        <dbReference type="EC" id="2.7.13.3"/>
    </reaction>
</comment>
<evidence type="ECO:0000256" key="10">
    <source>
        <dbReference type="ARBA" id="ARBA00023136"/>
    </source>
</evidence>
<feature type="transmembrane region" description="Helical" evidence="13">
    <location>
        <begin position="241"/>
        <end position="259"/>
    </location>
</feature>
<keyword evidence="5 11" id="KW-0597">Phosphoprotein</keyword>
<dbReference type="SUPFAM" id="SSF55874">
    <property type="entry name" value="ATPase domain of HSP90 chaperone/DNA topoisomerase II/histidine kinase"/>
    <property type="match status" value="1"/>
</dbReference>
<evidence type="ECO:0000256" key="11">
    <source>
        <dbReference type="PROSITE-ProRule" id="PRU00169"/>
    </source>
</evidence>
<dbReference type="InterPro" id="IPR005467">
    <property type="entry name" value="His_kinase_dom"/>
</dbReference>
<dbReference type="Gene3D" id="3.30.450.20">
    <property type="entry name" value="PAS domain"/>
    <property type="match status" value="1"/>
</dbReference>
<dbReference type="Gene3D" id="3.30.565.10">
    <property type="entry name" value="Histidine kinase-like ATPase, C-terminal domain"/>
    <property type="match status" value="1"/>
</dbReference>
<feature type="modified residue" description="4-aspartylphosphate" evidence="11">
    <location>
        <position position="1083"/>
    </location>
</feature>
<dbReference type="PRINTS" id="PR00344">
    <property type="entry name" value="BCTRLSENSOR"/>
</dbReference>
<feature type="transmembrane region" description="Helical" evidence="13">
    <location>
        <begin position="69"/>
        <end position="87"/>
    </location>
</feature>
<dbReference type="Gene3D" id="1.10.287.130">
    <property type="match status" value="1"/>
</dbReference>
<dbReference type="InterPro" id="IPR001789">
    <property type="entry name" value="Sig_transdc_resp-reg_receiver"/>
</dbReference>
<dbReference type="InterPro" id="IPR035965">
    <property type="entry name" value="PAS-like_dom_sf"/>
</dbReference>
<dbReference type="Pfam" id="PF00072">
    <property type="entry name" value="Response_reg"/>
    <property type="match status" value="1"/>
</dbReference>
<dbReference type="EC" id="2.7.13.3" evidence="4"/>
<feature type="transmembrane region" description="Helical" evidence="13">
    <location>
        <begin position="280"/>
        <end position="305"/>
    </location>
</feature>
<feature type="transmembrane region" description="Helical" evidence="13">
    <location>
        <begin position="434"/>
        <end position="455"/>
    </location>
</feature>
<evidence type="ECO:0000256" key="3">
    <source>
        <dbReference type="ARBA" id="ARBA00006434"/>
    </source>
</evidence>
<dbReference type="Gene3D" id="1.20.1730.10">
    <property type="entry name" value="Sodium/glucose cotransporter"/>
    <property type="match status" value="1"/>
</dbReference>
<feature type="transmembrane region" description="Helical" evidence="13">
    <location>
        <begin position="6"/>
        <end position="28"/>
    </location>
</feature>
<dbReference type="InterPro" id="IPR036890">
    <property type="entry name" value="HATPase_C_sf"/>
</dbReference>
<dbReference type="RefSeq" id="WP_114957102.1">
    <property type="nucleotide sequence ID" value="NZ_JBHSJF010000004.1"/>
</dbReference>
<dbReference type="NCBIfam" id="NF041832">
    <property type="entry name" value="near_NosP_CTERM"/>
    <property type="match status" value="1"/>
</dbReference>
<feature type="transmembrane region" description="Helical" evidence="13">
    <location>
        <begin position="406"/>
        <end position="427"/>
    </location>
</feature>
<evidence type="ECO:0000256" key="8">
    <source>
        <dbReference type="ARBA" id="ARBA00022777"/>
    </source>
</evidence>
<dbReference type="Gene3D" id="3.40.50.2300">
    <property type="match status" value="1"/>
</dbReference>
<dbReference type="SUPFAM" id="SSF55785">
    <property type="entry name" value="PYP-like sensor domain (PAS domain)"/>
    <property type="match status" value="1"/>
</dbReference>
<keyword evidence="10 13" id="KW-0472">Membrane</keyword>
<keyword evidence="7 13" id="KW-0812">Transmembrane</keyword>
<dbReference type="SMART" id="SM00448">
    <property type="entry name" value="REC"/>
    <property type="match status" value="1"/>
</dbReference>
<comment type="subcellular location">
    <subcellularLocation>
        <location evidence="2">Membrane</location>
        <topology evidence="2">Multi-pass membrane protein</topology>
    </subcellularLocation>
</comment>
<accession>A0ABV9YXE3</accession>
<dbReference type="SMART" id="SM00387">
    <property type="entry name" value="HATPase_c"/>
    <property type="match status" value="1"/>
</dbReference>
<keyword evidence="12" id="KW-0175">Coiled coil</keyword>
<feature type="domain" description="Response regulatory" evidence="15">
    <location>
        <begin position="1034"/>
        <end position="1149"/>
    </location>
</feature>
<evidence type="ECO:0000256" key="1">
    <source>
        <dbReference type="ARBA" id="ARBA00000085"/>
    </source>
</evidence>
<comment type="similarity">
    <text evidence="3">Belongs to the sodium:solute symporter (SSF) (TC 2.A.21) family.</text>
</comment>
<dbReference type="InterPro" id="IPR004358">
    <property type="entry name" value="Sig_transdc_His_kin-like_C"/>
</dbReference>
<feature type="transmembrane region" description="Helical" evidence="13">
    <location>
        <begin position="325"/>
        <end position="354"/>
    </location>
</feature>
<feature type="transmembrane region" description="Helical" evidence="13">
    <location>
        <begin position="40"/>
        <end position="63"/>
    </location>
</feature>
<feature type="transmembrane region" description="Helical" evidence="13">
    <location>
        <begin position="116"/>
        <end position="140"/>
    </location>
</feature>
<reference evidence="17" key="1">
    <citation type="journal article" date="2019" name="Int. J. Syst. Evol. Microbiol.">
        <title>The Global Catalogue of Microorganisms (GCM) 10K type strain sequencing project: providing services to taxonomists for standard genome sequencing and annotation.</title>
        <authorList>
            <consortium name="The Broad Institute Genomics Platform"/>
            <consortium name="The Broad Institute Genome Sequencing Center for Infectious Disease"/>
            <person name="Wu L."/>
            <person name="Ma J."/>
        </authorList>
    </citation>
    <scope>NUCLEOTIDE SEQUENCE [LARGE SCALE GENOMIC DNA]</scope>
    <source>
        <strain evidence="17">CGMCC 1.16444</strain>
    </source>
</reference>
<evidence type="ECO:0000256" key="2">
    <source>
        <dbReference type="ARBA" id="ARBA00004141"/>
    </source>
</evidence>
<name>A0ABV9YXE3_9HYPH</name>
<evidence type="ECO:0000313" key="16">
    <source>
        <dbReference type="EMBL" id="MFC5067291.1"/>
    </source>
</evidence>
<dbReference type="Pfam" id="PF00512">
    <property type="entry name" value="HisKA"/>
    <property type="match status" value="1"/>
</dbReference>
<dbReference type="InterPro" id="IPR038377">
    <property type="entry name" value="Na/Glc_symporter_sf"/>
</dbReference>
<evidence type="ECO:0000256" key="5">
    <source>
        <dbReference type="ARBA" id="ARBA00022553"/>
    </source>
</evidence>
<dbReference type="CDD" id="cd10322">
    <property type="entry name" value="SLC5sbd"/>
    <property type="match status" value="1"/>
</dbReference>
<feature type="domain" description="Histidine kinase" evidence="14">
    <location>
        <begin position="797"/>
        <end position="1011"/>
    </location>
</feature>
<dbReference type="EMBL" id="JBHSJF010000004">
    <property type="protein sequence ID" value="MFC5067291.1"/>
    <property type="molecule type" value="Genomic_DNA"/>
</dbReference>
<dbReference type="SMART" id="SM00388">
    <property type="entry name" value="HisKA"/>
    <property type="match status" value="1"/>
</dbReference>
<feature type="transmembrane region" description="Helical" evidence="13">
    <location>
        <begin position="189"/>
        <end position="216"/>
    </location>
</feature>
<dbReference type="Proteomes" id="UP001595796">
    <property type="component" value="Unassembled WGS sequence"/>
</dbReference>
<comment type="caution">
    <text evidence="16">The sequence shown here is derived from an EMBL/GenBank/DDBJ whole genome shotgun (WGS) entry which is preliminary data.</text>
</comment>
<dbReference type="InterPro" id="IPR003661">
    <property type="entry name" value="HisK_dim/P_dom"/>
</dbReference>
<evidence type="ECO:0000256" key="4">
    <source>
        <dbReference type="ARBA" id="ARBA00012438"/>
    </source>
</evidence>
<dbReference type="Pfam" id="PF02518">
    <property type="entry name" value="HATPase_c"/>
    <property type="match status" value="1"/>
</dbReference>
<dbReference type="CDD" id="cd00156">
    <property type="entry name" value="REC"/>
    <property type="match status" value="1"/>
</dbReference>
<keyword evidence="9 13" id="KW-1133">Transmembrane helix</keyword>
<sequence>MLDGWTVVTIAFAYVGLLFAIAAIGDRMAPSWLNGSARPYIYSFSIAVYCTSWTFFGGVGLATETGLEFIALYAGPIIAFTVGAPLIRHIVRLAKAQNITSIADFMSARFGKSQSLSVLISVGLVVAVLPYIALQLEAIAASVELLLTGGGSPATGMPDFALWMALVLAAFAALFGTRRADATEHQNGLMLAIATESVVKLLAFIIVGVYAIWFVFEGPDDLIQRSNETNLIQRFEQMPRLDVWATVLLMSFAAVFLLPRQFHVTVVENSNEEDVRHASWLFPIYLLLIVVLIIPISLAGMLMFGDGGLSPDMYVLSLPIISGNIFVTVAACIGGFSAATAMVIVETVALAIMISNNIAVPALLRYRNAADVPKLLLLTRRVSIVAILLMAYTYHRLATHAGLSNIGLLSLSALIQFAPAFFGGLFWRDATARGAFWGITTGFLVWAYTLLLPGIGGEGLSVGHIATDGLLGLDWLKPQALFGANLDPLVHGVVWSVGLNIGAFVFGSLTRAGSPMERLQANVFVGPHTNEIAQSFHGWHTPIEVGQLQATVGTYLGEERTAKAFQDFGDARSARQGPAENADIHMLRFAEHLLASVIGSPSSRLVLSRLLQRGAMSQDAAMQLLDDASAAILYSRDLLQTALDHARQGVAVFDRDLRLACWNREYVRIFGYPQDVLKTGMPLDEIIRVNAERGLYGAGRPDELLAERLQQISQTDRSYRTTFYPMNRVIEIRTNRMPDMGLVATFTDVTETVEAEKALERRVDERTRELTELNKELARAKAQADDANVSKTRFLAAASHDILQPLNAARLYVASLTDSAQDGRMRPELVTNIDASLQSVEEIFTTLLDISRLDAGALKPELKTVRIGDMLRQLEVEFAPMAKEKDLSFKVIPSKLCVRSDPRLLRRLLQNLVSNAIKYTNEGRVLVGVRRNGANAIRVEVWDTGLGIPASKQSLIFKEFQRLESGARAAQGLGLGLSIVERVARVLNHPLKLVSKPGEGSMFAVQLPIAPDLPQAVDHPRRSVAESRPLSGTRVLCVDNEPAILEGMRMLLGGWGCEVLTAADLEEALDRIKAGRPDVLIADYHLDEGQDGLSAIRSLRDALGVPPPAILITADRSQTVRDATRAQAVELLHKPLRPASLRALLGQLRIHRPAAE</sequence>